<dbReference type="EMBL" id="JAAQHG020000002">
    <property type="protein sequence ID" value="KAL1590542.1"/>
    <property type="molecule type" value="Genomic_DNA"/>
</dbReference>
<feature type="region of interest" description="Disordered" evidence="1">
    <location>
        <begin position="51"/>
        <end position="142"/>
    </location>
</feature>
<dbReference type="GO" id="GO:0005762">
    <property type="term" value="C:mitochondrial large ribosomal subunit"/>
    <property type="evidence" value="ECO:0007669"/>
    <property type="project" value="TreeGrafter"/>
</dbReference>
<dbReference type="RefSeq" id="XP_069233647.1">
    <property type="nucleotide sequence ID" value="XM_069369557.1"/>
</dbReference>
<evidence type="ECO:0000256" key="1">
    <source>
        <dbReference type="SAM" id="MobiDB-lite"/>
    </source>
</evidence>
<dbReference type="InterPro" id="IPR016340">
    <property type="entry name" value="Ribosomal_mL60"/>
</dbReference>
<gene>
    <name evidence="2" type="ORF">WHR41_00951</name>
</gene>
<organism evidence="2 3">
    <name type="scientific">Cladosporium halotolerans</name>
    <dbReference type="NCBI Taxonomy" id="1052096"/>
    <lineage>
        <taxon>Eukaryota</taxon>
        <taxon>Fungi</taxon>
        <taxon>Dikarya</taxon>
        <taxon>Ascomycota</taxon>
        <taxon>Pezizomycotina</taxon>
        <taxon>Dothideomycetes</taxon>
        <taxon>Dothideomycetidae</taxon>
        <taxon>Cladosporiales</taxon>
        <taxon>Cladosporiaceae</taxon>
        <taxon>Cladosporium</taxon>
    </lineage>
</organism>
<evidence type="ECO:0008006" key="4">
    <source>
        <dbReference type="Google" id="ProtNLM"/>
    </source>
</evidence>
<dbReference type="PANTHER" id="PTHR28271">
    <property type="entry name" value="54S RIBOSOMAL PROTEIN L31, MITOCHONDRIAL"/>
    <property type="match status" value="1"/>
</dbReference>
<comment type="caution">
    <text evidence="2">The sequence shown here is derived from an EMBL/GenBank/DDBJ whole genome shotgun (WGS) entry which is preliminary data.</text>
</comment>
<evidence type="ECO:0000313" key="2">
    <source>
        <dbReference type="EMBL" id="KAL1590542.1"/>
    </source>
</evidence>
<dbReference type="GO" id="GO:0003735">
    <property type="term" value="F:structural constituent of ribosome"/>
    <property type="evidence" value="ECO:0007669"/>
    <property type="project" value="TreeGrafter"/>
</dbReference>
<keyword evidence="3" id="KW-1185">Reference proteome</keyword>
<feature type="compositionally biased region" description="Low complexity" evidence="1">
    <location>
        <begin position="52"/>
        <end position="72"/>
    </location>
</feature>
<proteinExistence type="predicted"/>
<feature type="compositionally biased region" description="Polar residues" evidence="1">
    <location>
        <begin position="78"/>
        <end position="94"/>
    </location>
</feature>
<dbReference type="Proteomes" id="UP000803884">
    <property type="component" value="Unassembled WGS sequence"/>
</dbReference>
<accession>A0AB34L376</accession>
<dbReference type="PANTHER" id="PTHR28271:SF1">
    <property type="entry name" value="LARGE RIBOSOMAL SUBUNIT PROTEIN ML60"/>
    <property type="match status" value="1"/>
</dbReference>
<reference evidence="2 3" key="1">
    <citation type="journal article" date="2020" name="Microbiol. Resour. Announc.">
        <title>Draft Genome Sequence of a Cladosporium Species Isolated from the Mesophotic Ascidian Didemnum maculosum.</title>
        <authorList>
            <person name="Gioti A."/>
            <person name="Siaperas R."/>
            <person name="Nikolaivits E."/>
            <person name="Le Goff G."/>
            <person name="Ouazzani J."/>
            <person name="Kotoulas G."/>
            <person name="Topakas E."/>
        </authorList>
    </citation>
    <scope>NUCLEOTIDE SEQUENCE [LARGE SCALE GENOMIC DNA]</scope>
    <source>
        <strain evidence="2 3">TM138-S3</strain>
    </source>
</reference>
<name>A0AB34L376_9PEZI</name>
<dbReference type="GeneID" id="96002395"/>
<dbReference type="AlphaFoldDB" id="A0AB34L376"/>
<sequence length="208" mass="22677">MFGAFKPSAPLSGGLLWKIPWRLSPPQKLRHRRRMRRVDNIVSVLDTALKRSATSTSPASPNAAPAELPNSSLPHQPPGSSGKASPSTLATTAQGARLADAALHSDQESRRHGRGPRQGEMVPETYSASMTGSPVLQKPSRVPLGDASAALGTTKLIERWKAEMPTEAEMLARDKYTLFDKKARGYRKGVHKLPKWTRVSQRLNPPGF</sequence>
<evidence type="ECO:0000313" key="3">
    <source>
        <dbReference type="Proteomes" id="UP000803884"/>
    </source>
</evidence>
<dbReference type="Pfam" id="PF09784">
    <property type="entry name" value="L31"/>
    <property type="match status" value="2"/>
</dbReference>
<protein>
    <recommendedName>
        <fullName evidence="4">54S ribosomal protein L31, mitochondrial</fullName>
    </recommendedName>
</protein>